<comment type="caution">
    <text evidence="1">The sequence shown here is derived from an EMBL/GenBank/DDBJ whole genome shotgun (WGS) entry which is preliminary data.</text>
</comment>
<name>A0ABX1Y948_9BACL</name>
<evidence type="ECO:0000313" key="2">
    <source>
        <dbReference type="Proteomes" id="UP000596857"/>
    </source>
</evidence>
<keyword evidence="2" id="KW-1185">Reference proteome</keyword>
<sequence>MDITAQGINEALARGEHSAPKYMREEIQAANQYLKNERSDKPAWLDDFLTNNQNKMRETIIRSSNGRGIASLDGYNEGYFNEIIQNANDIDTADEMYINVSKEGDVYTIECEYADKGFSVSNIYAFLNREMSDKTHDKGQSGKFGIGIKSFFTFVDRLTIDSNVVMTFNIISDNNGELDIDSDVKRNDHWRQGTTKLTLQFNGNKETSFNTAKLRKLIDFLCGDSNLNPEFLFHNEDHLSVIFDLRSLLFTDGMRNKTHAIKKIYFKGSKVENSLTLECNDDGQQEEYTTGWITKKSTVSLSFDGVPAIENKYLLFIKEDIVFAYPVNADELSMRNRFYATFFIKSDGKETIYPSGALINTRFSNMHRTDLGHSFFEIENAVRTIKKEQMKLYKFMCSAEIENSAHKYEISDIFHGLLYIYRNVEVNEHTESLLSIPDIDTQYLPKFMDSLESRGKLVVKLKAVEEYQRRTPFEDESIITRLTDTFSTVAGKNEIVKYEDLISNDNCLSGVKRIYNYLYEASEGSNKLYLRNILCAFTGAAELIAYRITGLKSEDGENIQVEENEIDAWLLAHEEAEWDLLLKLIGRYKLNPNVSYTGEISGAAIVPFIFNDLLQQSGPEGLFSKRQNQEYELKYSSMKTELLAMRGIDSENSGNTFNIRYKGSNYSNWDGIHQCFYLRFPTRSVMDSKNLMLFVELLKKGSLNEKIGYRSNQPSPDIFLCEKKRIDLRYREKGLISNIIHEQQLIHLNFLRNIEVTTFDEFKYYREAFDSIDFKRGMHKYNVKCRIENITVKELSTEVLPWFGSLAYDISYCFKIASIADHPVINYSEKLKFIERITGLRLYISKFDSGRKKHVIGYLGGQNFKMKRSADEKFTPVAQFDEDSNKVYICYDNINDESKVISEVLVDLGFDSAIIAIFNAYISSENNDKVLGYNDYAKAVTSSAAPLKLNWRHSNDFDFPADRSFLYEDLYRLLTSRGSYDKFCPVCGKVHSEDEHRNNNDKKRQDRKLILFDNKCEENKCNLPFILTIACSACFNKLKNTLSRAELIKEFDGTYYLKFSTEMGHGQHEKSSSEQKIELSPLNIEIINKYQLEFNRA</sequence>
<dbReference type="EMBL" id="WHOB01000012">
    <property type="protein sequence ID" value="NOU77462.1"/>
    <property type="molecule type" value="Genomic_DNA"/>
</dbReference>
<dbReference type="Gene3D" id="3.30.565.10">
    <property type="entry name" value="Histidine kinase-like ATPase, C-terminal domain"/>
    <property type="match status" value="1"/>
</dbReference>
<accession>A0ABX1Y948</accession>
<dbReference type="Proteomes" id="UP000596857">
    <property type="component" value="Unassembled WGS sequence"/>
</dbReference>
<dbReference type="SUPFAM" id="SSF55874">
    <property type="entry name" value="ATPase domain of HSP90 chaperone/DNA topoisomerase II/histidine kinase"/>
    <property type="match status" value="1"/>
</dbReference>
<evidence type="ECO:0008006" key="3">
    <source>
        <dbReference type="Google" id="ProtNLM"/>
    </source>
</evidence>
<dbReference type="InterPro" id="IPR036890">
    <property type="entry name" value="HATPase_C_sf"/>
</dbReference>
<protein>
    <recommendedName>
        <fullName evidence="3">ATP-binding protein</fullName>
    </recommendedName>
</protein>
<gene>
    <name evidence="1" type="ORF">GC101_01070</name>
</gene>
<organism evidence="1 2">
    <name type="scientific">Paenibacillus phytohabitans</name>
    <dbReference type="NCBI Taxonomy" id="2654978"/>
    <lineage>
        <taxon>Bacteria</taxon>
        <taxon>Bacillati</taxon>
        <taxon>Bacillota</taxon>
        <taxon>Bacilli</taxon>
        <taxon>Bacillales</taxon>
        <taxon>Paenibacillaceae</taxon>
        <taxon>Paenibacillus</taxon>
    </lineage>
</organism>
<proteinExistence type="predicted"/>
<reference evidence="1 2" key="1">
    <citation type="submission" date="2019-10" db="EMBL/GenBank/DDBJ databases">
        <title>Description of Paenibacillus terricola sp. nov.</title>
        <authorList>
            <person name="Carlier A."/>
            <person name="Qi S."/>
        </authorList>
    </citation>
    <scope>NUCLEOTIDE SEQUENCE [LARGE SCALE GENOMIC DNA]</scope>
    <source>
        <strain evidence="1 2">LMG 31459</strain>
    </source>
</reference>
<dbReference type="RefSeq" id="WP_171715755.1">
    <property type="nucleotide sequence ID" value="NZ_WHOB01000012.1"/>
</dbReference>
<evidence type="ECO:0000313" key="1">
    <source>
        <dbReference type="EMBL" id="NOU77462.1"/>
    </source>
</evidence>